<evidence type="ECO:0000256" key="1">
    <source>
        <dbReference type="PIRSR" id="PIRSR605301-1"/>
    </source>
</evidence>
<dbReference type="PANTHER" id="PTHR22599">
    <property type="entry name" value="MPS ONE BINDER KINASE ACTIVATOR-LIKE MOB"/>
    <property type="match status" value="1"/>
</dbReference>
<dbReference type="STRING" id="61424.A0A2T9YR25"/>
<reference evidence="2 3" key="1">
    <citation type="journal article" date="2018" name="MBio">
        <title>Comparative Genomics Reveals the Core Gene Toolbox for the Fungus-Insect Symbiosis.</title>
        <authorList>
            <person name="Wang Y."/>
            <person name="Stata M."/>
            <person name="Wang W."/>
            <person name="Stajich J.E."/>
            <person name="White M.M."/>
            <person name="Moncalvo J.M."/>
        </authorList>
    </citation>
    <scope>NUCLEOTIDE SEQUENCE [LARGE SCALE GENOMIC DNA]</scope>
    <source>
        <strain evidence="2 3">AUS-77-4</strain>
    </source>
</reference>
<dbReference type="SMART" id="SM01388">
    <property type="entry name" value="Mob1_phocein"/>
    <property type="match status" value="1"/>
</dbReference>
<dbReference type="Gene3D" id="1.20.140.30">
    <property type="entry name" value="MOB kinase activator"/>
    <property type="match status" value="1"/>
</dbReference>
<evidence type="ECO:0008006" key="4">
    <source>
        <dbReference type="Google" id="ProtNLM"/>
    </source>
</evidence>
<organism evidence="2 3">
    <name type="scientific">Furculomyces boomerangus</name>
    <dbReference type="NCBI Taxonomy" id="61424"/>
    <lineage>
        <taxon>Eukaryota</taxon>
        <taxon>Fungi</taxon>
        <taxon>Fungi incertae sedis</taxon>
        <taxon>Zoopagomycota</taxon>
        <taxon>Kickxellomycotina</taxon>
        <taxon>Harpellomycetes</taxon>
        <taxon>Harpellales</taxon>
        <taxon>Harpellaceae</taxon>
        <taxon>Furculomyces</taxon>
    </lineage>
</organism>
<dbReference type="InterPro" id="IPR005301">
    <property type="entry name" value="MOB_kinase_act_fam"/>
</dbReference>
<evidence type="ECO:0000313" key="2">
    <source>
        <dbReference type="EMBL" id="PVU94808.1"/>
    </source>
</evidence>
<accession>A0A2T9YR25</accession>
<name>A0A2T9YR25_9FUNG</name>
<dbReference type="EMBL" id="MBFT01000220">
    <property type="protein sequence ID" value="PVU94808.1"/>
    <property type="molecule type" value="Genomic_DNA"/>
</dbReference>
<dbReference type="Proteomes" id="UP000245699">
    <property type="component" value="Unassembled WGS sequence"/>
</dbReference>
<evidence type="ECO:0000313" key="3">
    <source>
        <dbReference type="Proteomes" id="UP000245699"/>
    </source>
</evidence>
<feature type="binding site" evidence="1">
    <location>
        <position position="89"/>
    </location>
    <ligand>
        <name>Zn(2+)</name>
        <dbReference type="ChEBI" id="CHEBI:29105"/>
    </ligand>
</feature>
<proteinExistence type="predicted"/>
<dbReference type="AlphaFoldDB" id="A0A2T9YR25"/>
<dbReference type="SUPFAM" id="SSF101152">
    <property type="entry name" value="Mob1/phocein"/>
    <property type="match status" value="1"/>
</dbReference>
<protein>
    <recommendedName>
        <fullName evidence="4">Mob1/phocein</fullName>
    </recommendedName>
</protein>
<feature type="binding site" evidence="1">
    <location>
        <position position="167"/>
    </location>
    <ligand>
        <name>Zn(2+)</name>
        <dbReference type="ChEBI" id="CHEBI:29105"/>
    </ligand>
</feature>
<comment type="caution">
    <text evidence="2">The sequence shown here is derived from an EMBL/GenBank/DDBJ whole genome shotgun (WGS) entry which is preliminary data.</text>
</comment>
<dbReference type="OrthoDB" id="8170117at2759"/>
<feature type="binding site" evidence="1">
    <location>
        <position position="84"/>
    </location>
    <ligand>
        <name>Zn(2+)</name>
        <dbReference type="ChEBI" id="CHEBI:29105"/>
    </ligand>
</feature>
<keyword evidence="3" id="KW-1185">Reference proteome</keyword>
<keyword evidence="1" id="KW-0479">Metal-binding</keyword>
<keyword evidence="1" id="KW-0862">Zinc</keyword>
<feature type="binding site" evidence="1">
    <location>
        <position position="172"/>
    </location>
    <ligand>
        <name>Zn(2+)</name>
        <dbReference type="ChEBI" id="CHEBI:29105"/>
    </ligand>
</feature>
<dbReference type="InterPro" id="IPR036703">
    <property type="entry name" value="MOB_kinase_act_sf"/>
</dbReference>
<dbReference type="Pfam" id="PF03637">
    <property type="entry name" value="Mob1_phocein"/>
    <property type="match status" value="1"/>
</dbReference>
<gene>
    <name evidence="2" type="ORF">BB559_002915</name>
</gene>
<sequence length="218" mass="25354">MIAFNNIKKVWESGIDPKEATKQSVNGSAKFQIRQFAESTLGKDSLKIAVMLPEGEDIKEWIASHLLDFYNHTNVLFCAVSHLCTETSCPVMSSGPRFQYLWTDKTKNVKAAKYSACKYIMTLMSWVNQMIDDENVFPRDSEVEFSDDFLTTIAPKIFSRLIRVYGHIYHHHYSDTTKIGLDTMLNTSFHHFILFVTRFRLVEGRELEPFREIIKYVY</sequence>